<keyword evidence="2" id="KW-0813">Transport</keyword>
<evidence type="ECO:0008006" key="6">
    <source>
        <dbReference type="Google" id="ProtNLM"/>
    </source>
</evidence>
<dbReference type="InterPro" id="IPR016123">
    <property type="entry name" value="Mog1/PsbP_a/b/a-sand"/>
</dbReference>
<evidence type="ECO:0000313" key="4">
    <source>
        <dbReference type="EMBL" id="KAK5082121.1"/>
    </source>
</evidence>
<evidence type="ECO:0000256" key="3">
    <source>
        <dbReference type="ARBA" id="ARBA00022927"/>
    </source>
</evidence>
<protein>
    <recommendedName>
        <fullName evidence="6">Mog1p/PsbP-like protein</fullName>
    </recommendedName>
</protein>
<evidence type="ECO:0000256" key="1">
    <source>
        <dbReference type="ARBA" id="ARBA00010307"/>
    </source>
</evidence>
<dbReference type="GO" id="GO:0006606">
    <property type="term" value="P:protein import into nucleus"/>
    <property type="evidence" value="ECO:0007669"/>
    <property type="project" value="TreeGrafter"/>
</dbReference>
<dbReference type="Gene3D" id="3.40.1000.10">
    <property type="entry name" value="Mog1/PsbP, alpha/beta/alpha sandwich"/>
    <property type="match status" value="1"/>
</dbReference>
<proteinExistence type="inferred from homology"/>
<organism evidence="4 5">
    <name type="scientific">Lithohypha guttulata</name>
    <dbReference type="NCBI Taxonomy" id="1690604"/>
    <lineage>
        <taxon>Eukaryota</taxon>
        <taxon>Fungi</taxon>
        <taxon>Dikarya</taxon>
        <taxon>Ascomycota</taxon>
        <taxon>Pezizomycotina</taxon>
        <taxon>Eurotiomycetes</taxon>
        <taxon>Chaetothyriomycetidae</taxon>
        <taxon>Chaetothyriales</taxon>
        <taxon>Trichomeriaceae</taxon>
        <taxon>Lithohypha</taxon>
    </lineage>
</organism>
<dbReference type="PANTHER" id="PTHR15837">
    <property type="entry name" value="RAN GUANINE NUCLEOTIDE RELEASE FACTOR"/>
    <property type="match status" value="1"/>
</dbReference>
<name>A0AAN7YDK7_9EURO</name>
<sequence>MALQFERRNLYGGAITVDFPTDVIDTSGLREVPDHQEVFLRQSTLTSIIFEINQFQTPADVLSNNVEVSDLDGASDNTPSPRIPVADAAAASHHLKDTIPPEDRISDAGIETTAIKLSRASISNFPAYLSTATIIEPEIDRSAKSALPLSWQAQPVQKENETKTQQLLVRLGEYGTDLCVRINIPMKEFSGNQSEAALTELAVADNIMQKIMETLSVEDFSLFAGGE</sequence>
<dbReference type="GO" id="GO:0005634">
    <property type="term" value="C:nucleus"/>
    <property type="evidence" value="ECO:0007669"/>
    <property type="project" value="TreeGrafter"/>
</dbReference>
<comment type="similarity">
    <text evidence="1">Belongs to the MOG1 family.</text>
</comment>
<dbReference type="Pfam" id="PF04603">
    <property type="entry name" value="Mog1"/>
    <property type="match status" value="1"/>
</dbReference>
<evidence type="ECO:0000313" key="5">
    <source>
        <dbReference type="Proteomes" id="UP001309876"/>
    </source>
</evidence>
<dbReference type="EMBL" id="JAVRRJ010000008">
    <property type="protein sequence ID" value="KAK5082121.1"/>
    <property type="molecule type" value="Genomic_DNA"/>
</dbReference>
<keyword evidence="5" id="KW-1185">Reference proteome</keyword>
<evidence type="ECO:0000256" key="2">
    <source>
        <dbReference type="ARBA" id="ARBA00022448"/>
    </source>
</evidence>
<dbReference type="SUPFAM" id="SSF55724">
    <property type="entry name" value="Mog1p/PsbP-like"/>
    <property type="match status" value="1"/>
</dbReference>
<gene>
    <name evidence="4" type="ORF">LTR05_007264</name>
</gene>
<keyword evidence="3" id="KW-0653">Protein transport</keyword>
<dbReference type="GO" id="GO:0005085">
    <property type="term" value="F:guanyl-nucleotide exchange factor activity"/>
    <property type="evidence" value="ECO:0007669"/>
    <property type="project" value="TreeGrafter"/>
</dbReference>
<dbReference type="PANTHER" id="PTHR15837:SF0">
    <property type="entry name" value="RAN GUANINE NUCLEOTIDE RELEASE FACTOR"/>
    <property type="match status" value="1"/>
</dbReference>
<dbReference type="AlphaFoldDB" id="A0AAN7YDK7"/>
<reference evidence="4 5" key="1">
    <citation type="submission" date="2023-08" db="EMBL/GenBank/DDBJ databases">
        <title>Black Yeasts Isolated from many extreme environments.</title>
        <authorList>
            <person name="Coleine C."/>
            <person name="Stajich J.E."/>
            <person name="Selbmann L."/>
        </authorList>
    </citation>
    <scope>NUCLEOTIDE SEQUENCE [LARGE SCALE GENOMIC DNA]</scope>
    <source>
        <strain evidence="4 5">CCFEE 5910</strain>
    </source>
</reference>
<comment type="caution">
    <text evidence="4">The sequence shown here is derived from an EMBL/GenBank/DDBJ whole genome shotgun (WGS) entry which is preliminary data.</text>
</comment>
<dbReference type="InterPro" id="IPR007681">
    <property type="entry name" value="Mog1"/>
</dbReference>
<dbReference type="GO" id="GO:0031267">
    <property type="term" value="F:small GTPase binding"/>
    <property type="evidence" value="ECO:0007669"/>
    <property type="project" value="TreeGrafter"/>
</dbReference>
<dbReference type="Proteomes" id="UP001309876">
    <property type="component" value="Unassembled WGS sequence"/>
</dbReference>
<accession>A0AAN7YDK7</accession>